<gene>
    <name evidence="1" type="ORF">A3C59_05440</name>
</gene>
<proteinExistence type="predicted"/>
<organism evidence="1 2">
    <name type="scientific">Candidatus Daviesbacteria bacterium RIFCSPHIGHO2_02_FULL_36_13</name>
    <dbReference type="NCBI Taxonomy" id="1797768"/>
    <lineage>
        <taxon>Bacteria</taxon>
        <taxon>Candidatus Daviesiibacteriota</taxon>
    </lineage>
</organism>
<protein>
    <submittedName>
        <fullName evidence="1">Uncharacterized protein</fullName>
    </submittedName>
</protein>
<dbReference type="AlphaFoldDB" id="A0A1F5JZF2"/>
<comment type="caution">
    <text evidence="1">The sequence shown here is derived from an EMBL/GenBank/DDBJ whole genome shotgun (WGS) entry which is preliminary data.</text>
</comment>
<dbReference type="EMBL" id="MFCV01000002">
    <property type="protein sequence ID" value="OGE33986.1"/>
    <property type="molecule type" value="Genomic_DNA"/>
</dbReference>
<dbReference type="STRING" id="1797768.A3C59_05440"/>
<evidence type="ECO:0000313" key="1">
    <source>
        <dbReference type="EMBL" id="OGE33986.1"/>
    </source>
</evidence>
<reference evidence="1 2" key="1">
    <citation type="journal article" date="2016" name="Nat. Commun.">
        <title>Thousands of microbial genomes shed light on interconnected biogeochemical processes in an aquifer system.</title>
        <authorList>
            <person name="Anantharaman K."/>
            <person name="Brown C.T."/>
            <person name="Hug L.A."/>
            <person name="Sharon I."/>
            <person name="Castelle C.J."/>
            <person name="Probst A.J."/>
            <person name="Thomas B.C."/>
            <person name="Singh A."/>
            <person name="Wilkins M.J."/>
            <person name="Karaoz U."/>
            <person name="Brodie E.L."/>
            <person name="Williams K.H."/>
            <person name="Hubbard S.S."/>
            <person name="Banfield J.F."/>
        </authorList>
    </citation>
    <scope>NUCLEOTIDE SEQUENCE [LARGE SCALE GENOMIC DNA]</scope>
</reference>
<name>A0A1F5JZF2_9BACT</name>
<dbReference type="Proteomes" id="UP000176902">
    <property type="component" value="Unassembled WGS sequence"/>
</dbReference>
<evidence type="ECO:0000313" key="2">
    <source>
        <dbReference type="Proteomes" id="UP000176902"/>
    </source>
</evidence>
<sequence>MSIQQTKKQSDLEKRLRIVRQQMYGKDSYSLNSESPITKSSTPLKSDTAYLYQDLLKISILSSLAIGSQILLLNLNLF</sequence>
<accession>A0A1F5JZF2</accession>